<sequence>MKIVIVGLPRAGQQQLFNLLTGIPLESFQEKPLEIHQGICAVKDPRITRLIEMYKPKKTAYARIEYLLLPDFNLQGPAKAIIFAQLKNADELCFVCRAETAENDIASFLSELVIADLMFVERRLENIAKSQKKKFAEQAEKEAHLMETCRKQLEQEKPLHLLEFNEQDIFLINGCQFLSMKPVILALNVAEDQINDAKLSEAIAAKFSYPTIQVSAELEQEINQLEEADRPAFMKELGIEESALNKMNRQAFASLGLISFFTVGEDEVRAWPIKNGSTAPEAGATIHSDIAKGFVRAEQFTYDDLIGLGSEAKIKEQGKFSLKGRDYIVQDGDVLSFRFNV</sequence>
<keyword evidence="1" id="KW-0547">Nucleotide-binding</keyword>
<dbReference type="GO" id="GO:0016887">
    <property type="term" value="F:ATP hydrolysis activity"/>
    <property type="evidence" value="ECO:0007669"/>
    <property type="project" value="TreeGrafter"/>
</dbReference>
<dbReference type="InterPro" id="IPR027417">
    <property type="entry name" value="P-loop_NTPase"/>
</dbReference>
<evidence type="ECO:0000256" key="1">
    <source>
        <dbReference type="ARBA" id="ARBA00022741"/>
    </source>
</evidence>
<dbReference type="Gene3D" id="3.10.20.30">
    <property type="match status" value="1"/>
</dbReference>
<dbReference type="Gene3D" id="1.10.150.300">
    <property type="entry name" value="TGS-like domain"/>
    <property type="match status" value="1"/>
</dbReference>
<dbReference type="Gene3D" id="3.40.50.300">
    <property type="entry name" value="P-loop containing nucleotide triphosphate hydrolases"/>
    <property type="match status" value="1"/>
</dbReference>
<feature type="domain" description="YchF C-terminal" evidence="3">
    <location>
        <begin position="257"/>
        <end position="340"/>
    </location>
</feature>
<protein>
    <recommendedName>
        <fullName evidence="3">YchF C-terminal domain-containing protein</fullName>
    </recommendedName>
</protein>
<proteinExistence type="predicted"/>
<dbReference type="CDD" id="cd04867">
    <property type="entry name" value="TGS_YchF_OLA1"/>
    <property type="match status" value="1"/>
</dbReference>
<dbReference type="InterPro" id="IPR023192">
    <property type="entry name" value="TGS-like_dom_sf"/>
</dbReference>
<gene>
    <name evidence="4" type="ORF">A2462_07615</name>
</gene>
<dbReference type="SUPFAM" id="SSF81271">
    <property type="entry name" value="TGS-like"/>
    <property type="match status" value="1"/>
</dbReference>
<organism evidence="4 5">
    <name type="scientific">candidate division WOR-1 bacterium RIFOXYC2_FULL_41_25</name>
    <dbReference type="NCBI Taxonomy" id="1802586"/>
    <lineage>
        <taxon>Bacteria</taxon>
        <taxon>Bacillati</taxon>
        <taxon>Saganbacteria</taxon>
    </lineage>
</organism>
<dbReference type="FunFam" id="3.10.20.30:FF:000001">
    <property type="entry name" value="Ribosome-binding ATPase YchF"/>
    <property type="match status" value="1"/>
</dbReference>
<evidence type="ECO:0000259" key="3">
    <source>
        <dbReference type="Pfam" id="PF06071"/>
    </source>
</evidence>
<evidence type="ECO:0000313" key="4">
    <source>
        <dbReference type="EMBL" id="OGC33965.1"/>
    </source>
</evidence>
<reference evidence="4 5" key="1">
    <citation type="journal article" date="2016" name="Nat. Commun.">
        <title>Thousands of microbial genomes shed light on interconnected biogeochemical processes in an aquifer system.</title>
        <authorList>
            <person name="Anantharaman K."/>
            <person name="Brown C.T."/>
            <person name="Hug L.A."/>
            <person name="Sharon I."/>
            <person name="Castelle C.J."/>
            <person name="Probst A.J."/>
            <person name="Thomas B.C."/>
            <person name="Singh A."/>
            <person name="Wilkins M.J."/>
            <person name="Karaoz U."/>
            <person name="Brodie E.L."/>
            <person name="Williams K.H."/>
            <person name="Hubbard S.S."/>
            <person name="Banfield J.F."/>
        </authorList>
    </citation>
    <scope>NUCLEOTIDE SEQUENCE [LARGE SCALE GENOMIC DNA]</scope>
</reference>
<evidence type="ECO:0000313" key="5">
    <source>
        <dbReference type="Proteomes" id="UP000177309"/>
    </source>
</evidence>
<name>A0A1F4TMM1_UNCSA</name>
<evidence type="ECO:0000256" key="2">
    <source>
        <dbReference type="ARBA" id="ARBA00022840"/>
    </source>
</evidence>
<dbReference type="PANTHER" id="PTHR23305">
    <property type="entry name" value="OBG GTPASE FAMILY"/>
    <property type="match status" value="1"/>
</dbReference>
<dbReference type="InterPro" id="IPR012675">
    <property type="entry name" value="Beta-grasp_dom_sf"/>
</dbReference>
<dbReference type="InterPro" id="IPR013029">
    <property type="entry name" value="YchF_C"/>
</dbReference>
<dbReference type="Pfam" id="PF06071">
    <property type="entry name" value="YchF-GTPase_C"/>
    <property type="match status" value="1"/>
</dbReference>
<dbReference type="AlphaFoldDB" id="A0A1F4TMM1"/>
<dbReference type="Proteomes" id="UP000177309">
    <property type="component" value="Unassembled WGS sequence"/>
</dbReference>
<dbReference type="InterPro" id="IPR012676">
    <property type="entry name" value="TGS-like"/>
</dbReference>
<dbReference type="GO" id="GO:0005737">
    <property type="term" value="C:cytoplasm"/>
    <property type="evidence" value="ECO:0007669"/>
    <property type="project" value="TreeGrafter"/>
</dbReference>
<accession>A0A1F4TMM1</accession>
<dbReference type="SUPFAM" id="SSF52540">
    <property type="entry name" value="P-loop containing nucleoside triphosphate hydrolases"/>
    <property type="match status" value="1"/>
</dbReference>
<comment type="caution">
    <text evidence="4">The sequence shown here is derived from an EMBL/GenBank/DDBJ whole genome shotgun (WGS) entry which is preliminary data.</text>
</comment>
<dbReference type="EMBL" id="MEUI01000025">
    <property type="protein sequence ID" value="OGC33965.1"/>
    <property type="molecule type" value="Genomic_DNA"/>
</dbReference>
<dbReference type="GO" id="GO:0005524">
    <property type="term" value="F:ATP binding"/>
    <property type="evidence" value="ECO:0007669"/>
    <property type="project" value="UniProtKB-KW"/>
</dbReference>
<keyword evidence="2" id="KW-0067">ATP-binding</keyword>
<dbReference type="PANTHER" id="PTHR23305:SF18">
    <property type="entry name" value="OBG-TYPE G DOMAIN-CONTAINING PROTEIN"/>
    <property type="match status" value="1"/>
</dbReference>